<dbReference type="Proteomes" id="UP001215956">
    <property type="component" value="Unassembled WGS sequence"/>
</dbReference>
<dbReference type="SUPFAM" id="SSF51569">
    <property type="entry name" value="Aldolase"/>
    <property type="match status" value="1"/>
</dbReference>
<dbReference type="PANTHER" id="PTHR10683">
    <property type="entry name" value="TRANSALDOLASE"/>
    <property type="match status" value="1"/>
</dbReference>
<dbReference type="EMBL" id="JARFPL010000014">
    <property type="protein sequence ID" value="MDF0593111.1"/>
    <property type="molecule type" value="Genomic_DNA"/>
</dbReference>
<dbReference type="RefSeq" id="WP_316968817.1">
    <property type="nucleotide sequence ID" value="NZ_JARFPL010000014.1"/>
</dbReference>
<proteinExistence type="predicted"/>
<evidence type="ECO:0000256" key="2">
    <source>
        <dbReference type="ARBA" id="ARBA00023270"/>
    </source>
</evidence>
<dbReference type="PROSITE" id="PS01054">
    <property type="entry name" value="TRANSALDOLASE_1"/>
    <property type="match status" value="1"/>
</dbReference>
<dbReference type="Pfam" id="PF00923">
    <property type="entry name" value="TAL_FSA"/>
    <property type="match status" value="1"/>
</dbReference>
<dbReference type="InterPro" id="IPR013785">
    <property type="entry name" value="Aldolase_TIM"/>
</dbReference>
<comment type="subcellular location">
    <subcellularLocation>
        <location evidence="1">Cytoplasm</location>
    </subcellularLocation>
</comment>
<dbReference type="Gene3D" id="3.20.20.70">
    <property type="entry name" value="Aldolase class I"/>
    <property type="match status" value="1"/>
</dbReference>
<keyword evidence="4" id="KW-1185">Reference proteome</keyword>
<keyword evidence="2" id="KW-0704">Schiff base</keyword>
<sequence length="264" mass="28647">MKIFIDSAKLTEIEEAYRCGVCDGVTTNPSLIKAAASEGGSDLEEYIKKILTTARGTPVSLEVTEYTFEGMVAQGRKLYKKFNPVAENVYIKIPVNPSFEGEGGREFEGISAIRVLAGDGIPINCTLIFTPEQALMAAKAGARIVSPFAGRIDDLIRKRAEVKFEKADYFPTEGLEGFDDDGVVSGIDLVAQIVEIFDSHGIEAEVLAASLRGSRQVRDAALAGADIATIPMYVMRDMLVHPKTREGMRGFLEDTIPEYAALGE</sequence>
<accession>A0ABT5XEI4</accession>
<dbReference type="InterPro" id="IPR001585">
    <property type="entry name" value="TAL/FSA"/>
</dbReference>
<evidence type="ECO:0000256" key="1">
    <source>
        <dbReference type="ARBA" id="ARBA00004496"/>
    </source>
</evidence>
<evidence type="ECO:0000313" key="3">
    <source>
        <dbReference type="EMBL" id="MDF0593111.1"/>
    </source>
</evidence>
<comment type="caution">
    <text evidence="3">The sequence shown here is derived from an EMBL/GenBank/DDBJ whole genome shotgun (WGS) entry which is preliminary data.</text>
</comment>
<protein>
    <submittedName>
        <fullName evidence="3">Transaldolase family protein</fullName>
    </submittedName>
</protein>
<reference evidence="3 4" key="1">
    <citation type="submission" date="2023-03" db="EMBL/GenBank/DDBJ databases">
        <title>Whole genome sequencing of Methanotrichaceae archaeon M04Ac.</title>
        <authorList>
            <person name="Khomyakova M.A."/>
            <person name="Merkel A.Y."/>
            <person name="Slobodkin A.I."/>
        </authorList>
    </citation>
    <scope>NUCLEOTIDE SEQUENCE [LARGE SCALE GENOMIC DNA]</scope>
    <source>
        <strain evidence="3 4">M04Ac</strain>
    </source>
</reference>
<organism evidence="3 4">
    <name type="scientific">Candidatus Methanocrinis alkalitolerans</name>
    <dbReference type="NCBI Taxonomy" id="3033395"/>
    <lineage>
        <taxon>Archaea</taxon>
        <taxon>Methanobacteriati</taxon>
        <taxon>Methanobacteriota</taxon>
        <taxon>Stenosarchaea group</taxon>
        <taxon>Methanomicrobia</taxon>
        <taxon>Methanotrichales</taxon>
        <taxon>Methanotrichaceae</taxon>
        <taxon>Methanocrinis</taxon>
    </lineage>
</organism>
<evidence type="ECO:0000313" key="4">
    <source>
        <dbReference type="Proteomes" id="UP001215956"/>
    </source>
</evidence>
<dbReference type="CDD" id="cd00956">
    <property type="entry name" value="Transaldolase_FSA"/>
    <property type="match status" value="1"/>
</dbReference>
<gene>
    <name evidence="3" type="ORF">P0O24_05885</name>
</gene>
<dbReference type="InterPro" id="IPR018225">
    <property type="entry name" value="Transaldolase_AS"/>
</dbReference>
<dbReference type="InterPro" id="IPR033919">
    <property type="entry name" value="TSA/FSA_arc/bac"/>
</dbReference>
<dbReference type="PANTHER" id="PTHR10683:SF36">
    <property type="entry name" value="TRANSALDOLASE"/>
    <property type="match status" value="1"/>
</dbReference>
<name>A0ABT5XEI4_9EURY</name>